<dbReference type="InterPro" id="IPR050645">
    <property type="entry name" value="Histidine_acid_phosphatase"/>
</dbReference>
<keyword evidence="8" id="KW-0812">Transmembrane</keyword>
<evidence type="ECO:0000313" key="10">
    <source>
        <dbReference type="EMBL" id="PCG65401.1"/>
    </source>
</evidence>
<dbReference type="GO" id="GO:0003993">
    <property type="term" value="F:acid phosphatase activity"/>
    <property type="evidence" value="ECO:0007669"/>
    <property type="project" value="UniProtKB-EC"/>
</dbReference>
<dbReference type="EMBL" id="NWSH01004173">
    <property type="protein sequence ID" value="PCG65401.1"/>
    <property type="molecule type" value="Genomic_DNA"/>
</dbReference>
<comment type="similarity">
    <text evidence="2">Belongs to the histidine acid phosphatase family.</text>
</comment>
<evidence type="ECO:0000256" key="9">
    <source>
        <dbReference type="SAM" id="SignalP"/>
    </source>
</evidence>
<keyword evidence="4 9" id="KW-0732">Signal</keyword>
<feature type="transmembrane region" description="Helical" evidence="8">
    <location>
        <begin position="361"/>
        <end position="381"/>
    </location>
</feature>
<keyword evidence="6" id="KW-1015">Disulfide bond</keyword>
<comment type="caution">
    <text evidence="10">The sequence shown here is derived from an EMBL/GenBank/DDBJ whole genome shotgun (WGS) entry which is preliminary data.</text>
</comment>
<accession>A0A2A4J081</accession>
<keyword evidence="8" id="KW-0472">Membrane</keyword>
<evidence type="ECO:0000256" key="3">
    <source>
        <dbReference type="ARBA" id="ARBA00012646"/>
    </source>
</evidence>
<organism evidence="10">
    <name type="scientific">Heliothis virescens</name>
    <name type="common">Tobacco budworm moth</name>
    <dbReference type="NCBI Taxonomy" id="7102"/>
    <lineage>
        <taxon>Eukaryota</taxon>
        <taxon>Metazoa</taxon>
        <taxon>Ecdysozoa</taxon>
        <taxon>Arthropoda</taxon>
        <taxon>Hexapoda</taxon>
        <taxon>Insecta</taxon>
        <taxon>Pterygota</taxon>
        <taxon>Neoptera</taxon>
        <taxon>Endopterygota</taxon>
        <taxon>Lepidoptera</taxon>
        <taxon>Glossata</taxon>
        <taxon>Ditrysia</taxon>
        <taxon>Noctuoidea</taxon>
        <taxon>Noctuidae</taxon>
        <taxon>Heliothinae</taxon>
        <taxon>Heliothis</taxon>
    </lineage>
</organism>
<dbReference type="InterPro" id="IPR000560">
    <property type="entry name" value="His_Pase_clade-2"/>
</dbReference>
<dbReference type="Gene3D" id="3.40.50.1240">
    <property type="entry name" value="Phosphoglycerate mutase-like"/>
    <property type="match status" value="1"/>
</dbReference>
<evidence type="ECO:0000256" key="8">
    <source>
        <dbReference type="SAM" id="Phobius"/>
    </source>
</evidence>
<dbReference type="EC" id="3.1.3.2" evidence="3"/>
<keyword evidence="7" id="KW-0325">Glycoprotein</keyword>
<dbReference type="AlphaFoldDB" id="A0A2A4J081"/>
<keyword evidence="5" id="KW-0378">Hydrolase</keyword>
<dbReference type="Pfam" id="PF00328">
    <property type="entry name" value="His_Phos_2"/>
    <property type="match status" value="1"/>
</dbReference>
<dbReference type="CDD" id="cd07061">
    <property type="entry name" value="HP_HAP_like"/>
    <property type="match status" value="1"/>
</dbReference>
<dbReference type="STRING" id="7102.A0A2A4J081"/>
<keyword evidence="8" id="KW-1133">Transmembrane helix</keyword>
<proteinExistence type="inferred from homology"/>
<evidence type="ECO:0000256" key="2">
    <source>
        <dbReference type="ARBA" id="ARBA00005375"/>
    </source>
</evidence>
<feature type="signal peptide" evidence="9">
    <location>
        <begin position="1"/>
        <end position="16"/>
    </location>
</feature>
<sequence>MIPLLFFVIFTTVAYAADTVKFAAIIFRHGDRTPVDPYPTDPWRNESLWPVKFGQLTNTGKEQHYALGKWLRQRYSHLLSDDFDPSEIYIRSTDVDRTLMSAQANLAGLYPPTKKSKWDDQLNWQPIPVHTVPEKEDEMLAMKKPCPAYDRELDKLIRSQPYIDRLSKYQHLMDYLSAYTGMKVKDYYEIDDIYSTLYIETLYKFALPNWTQSVYPDKMQEPACYSFTTQTGTPLLARLKVGPLIKHITTKMFTAMSSTTKAHKVLMFSGHDLTVGSVLNALGMYDGNCPVYTSTILFELVTKTGSDDHYVRISYRNSVDLVEPEVLKIPYCGETCPFERFLKLYDNLLTVNWEDECRSKFPVILGGAFIIGLCLFMIIYVSHRIHFARVYSQYRINLQNYTGLENAALTPTKS</sequence>
<gene>
    <name evidence="10" type="ORF">B5V51_9261</name>
</gene>
<feature type="chain" id="PRO_5012224046" description="acid phosphatase" evidence="9">
    <location>
        <begin position="17"/>
        <end position="414"/>
    </location>
</feature>
<evidence type="ECO:0000256" key="6">
    <source>
        <dbReference type="ARBA" id="ARBA00023157"/>
    </source>
</evidence>
<evidence type="ECO:0000256" key="1">
    <source>
        <dbReference type="ARBA" id="ARBA00000032"/>
    </source>
</evidence>
<dbReference type="InterPro" id="IPR029033">
    <property type="entry name" value="His_PPase_superfam"/>
</dbReference>
<dbReference type="PANTHER" id="PTHR11567">
    <property type="entry name" value="ACID PHOSPHATASE-RELATED"/>
    <property type="match status" value="1"/>
</dbReference>
<evidence type="ECO:0000256" key="4">
    <source>
        <dbReference type="ARBA" id="ARBA00022729"/>
    </source>
</evidence>
<evidence type="ECO:0000256" key="7">
    <source>
        <dbReference type="ARBA" id="ARBA00023180"/>
    </source>
</evidence>
<dbReference type="SUPFAM" id="SSF53254">
    <property type="entry name" value="Phosphoglycerate mutase-like"/>
    <property type="match status" value="1"/>
</dbReference>
<dbReference type="PROSITE" id="PS00616">
    <property type="entry name" value="HIS_ACID_PHOSPHAT_1"/>
    <property type="match status" value="1"/>
</dbReference>
<dbReference type="PANTHER" id="PTHR11567:SF211">
    <property type="entry name" value="PROSTATIC ACID PHOSPHATASE"/>
    <property type="match status" value="1"/>
</dbReference>
<comment type="catalytic activity">
    <reaction evidence="1">
        <text>a phosphate monoester + H2O = an alcohol + phosphate</text>
        <dbReference type="Rhea" id="RHEA:15017"/>
        <dbReference type="ChEBI" id="CHEBI:15377"/>
        <dbReference type="ChEBI" id="CHEBI:30879"/>
        <dbReference type="ChEBI" id="CHEBI:43474"/>
        <dbReference type="ChEBI" id="CHEBI:67140"/>
        <dbReference type="EC" id="3.1.3.2"/>
    </reaction>
</comment>
<protein>
    <recommendedName>
        <fullName evidence="3">acid phosphatase</fullName>
        <ecNumber evidence="3">3.1.3.2</ecNumber>
    </recommendedName>
</protein>
<name>A0A2A4J081_HELVI</name>
<evidence type="ECO:0000256" key="5">
    <source>
        <dbReference type="ARBA" id="ARBA00022801"/>
    </source>
</evidence>
<reference evidence="10" key="1">
    <citation type="submission" date="2017-09" db="EMBL/GenBank/DDBJ databases">
        <title>Contemporary evolution of a Lepidopteran species, Heliothis virescens, in response to modern agricultural practices.</title>
        <authorList>
            <person name="Fritz M.L."/>
            <person name="Deyonke A.M."/>
            <person name="Papanicolaou A."/>
            <person name="Micinski S."/>
            <person name="Westbrook J."/>
            <person name="Gould F."/>
        </authorList>
    </citation>
    <scope>NUCLEOTIDE SEQUENCE [LARGE SCALE GENOMIC DNA]</scope>
    <source>
        <strain evidence="10">HvINT-</strain>
        <tissue evidence="10">Whole body</tissue>
    </source>
</reference>
<dbReference type="InterPro" id="IPR033379">
    <property type="entry name" value="Acid_Pase_AS"/>
</dbReference>